<dbReference type="Pfam" id="PF03929">
    <property type="entry name" value="PepSY_TM"/>
    <property type="match status" value="1"/>
</dbReference>
<dbReference type="PANTHER" id="PTHR34219">
    <property type="entry name" value="IRON-REGULATED INNER MEMBRANE PROTEIN-RELATED"/>
    <property type="match status" value="1"/>
</dbReference>
<dbReference type="GeneID" id="97257250"/>
<dbReference type="eggNOG" id="COG3182">
    <property type="taxonomic scope" value="Bacteria"/>
</dbReference>
<dbReference type="InterPro" id="IPR005625">
    <property type="entry name" value="PepSY-ass_TM"/>
</dbReference>
<dbReference type="EMBL" id="CP003283">
    <property type="protein sequence ID" value="AFL96714.1"/>
    <property type="molecule type" value="Genomic_DNA"/>
</dbReference>
<feature type="transmembrane region" description="Helical" evidence="1">
    <location>
        <begin position="198"/>
        <end position="221"/>
    </location>
</feature>
<dbReference type="GeneID" id="71569554"/>
<dbReference type="PANTHER" id="PTHR34219:SF3">
    <property type="entry name" value="BLL7967 PROTEIN"/>
    <property type="match status" value="1"/>
</dbReference>
<feature type="transmembrane region" description="Helical" evidence="1">
    <location>
        <begin position="12"/>
        <end position="37"/>
    </location>
</feature>
<name>I3ZYD0_ORNRL</name>
<keyword evidence="1" id="KW-0472">Membrane</keyword>
<feature type="transmembrane region" description="Helical" evidence="1">
    <location>
        <begin position="148"/>
        <end position="168"/>
    </location>
</feature>
<reference evidence="2 3" key="1">
    <citation type="submission" date="2012-06" db="EMBL/GenBank/DDBJ databases">
        <title>The complete genome of Ornithobacterium rhinotracheale DSM 15997.</title>
        <authorList>
            <consortium name="US DOE Joint Genome Institute (JGI-PGF)"/>
            <person name="Lucas S."/>
            <person name="Copeland A."/>
            <person name="Lapidus A."/>
            <person name="Goodwin L."/>
            <person name="Pitluck S."/>
            <person name="Peters L."/>
            <person name="Mikhailova N."/>
            <person name="Teshima H."/>
            <person name="Kyrpides N."/>
            <person name="Mavromatis K."/>
            <person name="Pagani I."/>
            <person name="Ivanova N."/>
            <person name="Ovchinnikova G."/>
            <person name="Zeytun A."/>
            <person name="Detter J.C."/>
            <person name="Han C."/>
            <person name="Land M."/>
            <person name="Hauser L."/>
            <person name="Markowitz V."/>
            <person name="Cheng J.-F."/>
            <person name="Hugenholtz P."/>
            <person name="Woyke T."/>
            <person name="Wu D."/>
            <person name="Lang E."/>
            <person name="Kopitz M."/>
            <person name="Brambilla E."/>
            <person name="Klenk H.-P."/>
            <person name="Eisen J.A."/>
        </authorList>
    </citation>
    <scope>NUCLEOTIDE SEQUENCE [LARGE SCALE GENOMIC DNA]</scope>
    <source>
        <strain evidence="3">ATCC 51463 / DSM 15997 / CCUG 23171 / LMG 9086</strain>
    </source>
</reference>
<dbReference type="Proteomes" id="UP000006051">
    <property type="component" value="Chromosome"/>
</dbReference>
<dbReference type="HOGENOM" id="CLU_031962_2_0_10"/>
<feature type="transmembrane region" description="Helical" evidence="1">
    <location>
        <begin position="343"/>
        <end position="364"/>
    </location>
</feature>
<dbReference type="RefSeq" id="WP_014790335.1">
    <property type="nucleotide sequence ID" value="NC_018016.1"/>
</dbReference>
<dbReference type="AlphaFoldDB" id="I3ZYD0"/>
<keyword evidence="1" id="KW-0812">Transmembrane</keyword>
<evidence type="ECO:0000256" key="1">
    <source>
        <dbReference type="SAM" id="Phobius"/>
    </source>
</evidence>
<evidence type="ECO:0000313" key="2">
    <source>
        <dbReference type="EMBL" id="AFL96714.1"/>
    </source>
</evidence>
<accession>I3ZYD0</accession>
<proteinExistence type="predicted"/>
<keyword evidence="3" id="KW-1185">Reference proteome</keyword>
<dbReference type="STRING" id="867902.Ornrh_0509"/>
<keyword evidence="1" id="KW-1133">Transmembrane helix</keyword>
<protein>
    <submittedName>
        <fullName evidence="2">Putative iron-regulated membrane protein</fullName>
    </submittedName>
</protein>
<dbReference type="KEGG" id="orh:Ornrh_0509"/>
<organism evidence="2 3">
    <name type="scientific">Ornithobacterium rhinotracheale (strain ATCC 51463 / DSM 15997 / CCUG 23171 / CIP 104009 / LMG 9086)</name>
    <dbReference type="NCBI Taxonomy" id="867902"/>
    <lineage>
        <taxon>Bacteria</taxon>
        <taxon>Pseudomonadati</taxon>
        <taxon>Bacteroidota</taxon>
        <taxon>Flavobacteriia</taxon>
        <taxon>Flavobacteriales</taxon>
        <taxon>Weeksellaceae</taxon>
        <taxon>Ornithobacterium</taxon>
    </lineage>
</organism>
<gene>
    <name evidence="2" type="ordered locus">Ornrh_0509</name>
</gene>
<sequence>MNWKKTREIFRIIHLWAGLIAGIFIFILCFTGSVLVFREDLVKAMNPSVFVINPSGEKQNIEQLIQKIETKTHKNVVSFELNNQATAPYTFMLKDKKQQKGKPESVCVNPYTAEILGNSKELVGSDFFMFNFKLHRWLLLPIEAGRPIIGIVTLLFVLGLVTGIVVWFPKNLKHYKRGFKIKWKANWKRINHDFHSSFGLYSLLFLFVMGVTGLCWSFGWWKDASSFVIGAQIFNREKTEIKVPEQGENLTLSQIVEKANQQLLYEYDVLRFSDFNQEEKATAVNAYKNGFAAISLPDTYYFSPKTGEVLEQELIKDLAFNAFLAKSVHDLHMGKLYGTFNKILFLLFSLIGALLPITGFLIWWNKGRKLR</sequence>
<evidence type="ECO:0000313" key="3">
    <source>
        <dbReference type="Proteomes" id="UP000006051"/>
    </source>
</evidence>